<keyword evidence="6" id="KW-0961">Cell wall biogenesis/degradation</keyword>
<feature type="active site" evidence="7">
    <location>
        <position position="146"/>
    </location>
</feature>
<name>A0A917K3W7_9BACL</name>
<evidence type="ECO:0000259" key="10">
    <source>
        <dbReference type="Pfam" id="PF00768"/>
    </source>
</evidence>
<evidence type="ECO:0000256" key="4">
    <source>
        <dbReference type="ARBA" id="ARBA00022960"/>
    </source>
</evidence>
<keyword evidence="2" id="KW-0732">Signal</keyword>
<reference evidence="11" key="1">
    <citation type="journal article" date="2014" name="Int. J. Syst. Evol. Microbiol.">
        <title>Complete genome sequence of Corynebacterium casei LMG S-19264T (=DSM 44701T), isolated from a smear-ripened cheese.</title>
        <authorList>
            <consortium name="US DOE Joint Genome Institute (JGI-PGF)"/>
            <person name="Walter F."/>
            <person name="Albersmeier A."/>
            <person name="Kalinowski J."/>
            <person name="Ruckert C."/>
        </authorList>
    </citation>
    <scope>NUCLEOTIDE SEQUENCE</scope>
    <source>
        <strain evidence="11">JCM 18487</strain>
    </source>
</reference>
<evidence type="ECO:0000313" key="12">
    <source>
        <dbReference type="Proteomes" id="UP000637695"/>
    </source>
</evidence>
<feature type="active site" description="Proton acceptor" evidence="7">
    <location>
        <position position="82"/>
    </location>
</feature>
<accession>A0A917K3W7</accession>
<dbReference type="EMBL" id="BMOY01000004">
    <property type="protein sequence ID" value="GGI97972.1"/>
    <property type="molecule type" value="Genomic_DNA"/>
</dbReference>
<dbReference type="Proteomes" id="UP000637695">
    <property type="component" value="Unassembled WGS sequence"/>
</dbReference>
<proteinExistence type="inferred from homology"/>
<evidence type="ECO:0000256" key="2">
    <source>
        <dbReference type="ARBA" id="ARBA00022729"/>
    </source>
</evidence>
<feature type="active site" description="Acyl-ester intermediate" evidence="7">
    <location>
        <position position="79"/>
    </location>
</feature>
<comment type="caution">
    <text evidence="11">The sequence shown here is derived from an EMBL/GenBank/DDBJ whole genome shotgun (WGS) entry which is preliminary data.</text>
</comment>
<dbReference type="Pfam" id="PF00768">
    <property type="entry name" value="Peptidase_S11"/>
    <property type="match status" value="1"/>
</dbReference>
<evidence type="ECO:0000256" key="7">
    <source>
        <dbReference type="PIRSR" id="PIRSR618044-1"/>
    </source>
</evidence>
<organism evidence="11 12">
    <name type="scientific">Alicyclobacillus cellulosilyticus</name>
    <dbReference type="NCBI Taxonomy" id="1003997"/>
    <lineage>
        <taxon>Bacteria</taxon>
        <taxon>Bacillati</taxon>
        <taxon>Bacillota</taxon>
        <taxon>Bacilli</taxon>
        <taxon>Bacillales</taxon>
        <taxon>Alicyclobacillaceae</taxon>
        <taxon>Alicyclobacillus</taxon>
    </lineage>
</organism>
<dbReference type="GO" id="GO:0071555">
    <property type="term" value="P:cell wall organization"/>
    <property type="evidence" value="ECO:0007669"/>
    <property type="project" value="UniProtKB-KW"/>
</dbReference>
<reference evidence="11" key="2">
    <citation type="submission" date="2020-09" db="EMBL/GenBank/DDBJ databases">
        <authorList>
            <person name="Sun Q."/>
            <person name="Ohkuma M."/>
        </authorList>
    </citation>
    <scope>NUCLEOTIDE SEQUENCE</scope>
    <source>
        <strain evidence="11">JCM 18487</strain>
    </source>
</reference>
<dbReference type="PANTHER" id="PTHR21581:SF33">
    <property type="entry name" value="D-ALANYL-D-ALANINE CARBOXYPEPTIDASE DACB"/>
    <property type="match status" value="1"/>
</dbReference>
<dbReference type="PANTHER" id="PTHR21581">
    <property type="entry name" value="D-ALANYL-D-ALANINE CARBOXYPEPTIDASE"/>
    <property type="match status" value="1"/>
</dbReference>
<dbReference type="InterPro" id="IPR018044">
    <property type="entry name" value="Peptidase_S11"/>
</dbReference>
<dbReference type="GO" id="GO:0009252">
    <property type="term" value="P:peptidoglycan biosynthetic process"/>
    <property type="evidence" value="ECO:0007669"/>
    <property type="project" value="UniProtKB-KW"/>
</dbReference>
<dbReference type="RefSeq" id="WP_188880902.1">
    <property type="nucleotide sequence ID" value="NZ_BMOY01000004.1"/>
</dbReference>
<protein>
    <recommendedName>
        <fullName evidence="10">Peptidase S11 D-alanyl-D-alanine carboxypeptidase A N-terminal domain-containing protein</fullName>
    </recommendedName>
</protein>
<evidence type="ECO:0000256" key="1">
    <source>
        <dbReference type="ARBA" id="ARBA00007164"/>
    </source>
</evidence>
<keyword evidence="5" id="KW-0573">Peptidoglycan synthesis</keyword>
<feature type="binding site" evidence="8">
    <location>
        <position position="246"/>
    </location>
    <ligand>
        <name>substrate</name>
    </ligand>
</feature>
<dbReference type="InterPro" id="IPR012338">
    <property type="entry name" value="Beta-lactam/transpept-like"/>
</dbReference>
<dbReference type="PRINTS" id="PR00725">
    <property type="entry name" value="DADACBPTASE1"/>
</dbReference>
<keyword evidence="3" id="KW-0378">Hydrolase</keyword>
<evidence type="ECO:0000256" key="3">
    <source>
        <dbReference type="ARBA" id="ARBA00022801"/>
    </source>
</evidence>
<dbReference type="GO" id="GO:0008360">
    <property type="term" value="P:regulation of cell shape"/>
    <property type="evidence" value="ECO:0007669"/>
    <property type="project" value="UniProtKB-KW"/>
</dbReference>
<dbReference type="InterPro" id="IPR001967">
    <property type="entry name" value="Peptidase_S11_N"/>
</dbReference>
<evidence type="ECO:0000256" key="6">
    <source>
        <dbReference type="ARBA" id="ARBA00023316"/>
    </source>
</evidence>
<dbReference type="SUPFAM" id="SSF56601">
    <property type="entry name" value="beta-lactamase/transpeptidase-like"/>
    <property type="match status" value="1"/>
</dbReference>
<dbReference type="AlphaFoldDB" id="A0A917K3W7"/>
<dbReference type="GO" id="GO:0006508">
    <property type="term" value="P:proteolysis"/>
    <property type="evidence" value="ECO:0007669"/>
    <property type="project" value="InterPro"/>
</dbReference>
<dbReference type="GO" id="GO:0009002">
    <property type="term" value="F:serine-type D-Ala-D-Ala carboxypeptidase activity"/>
    <property type="evidence" value="ECO:0007669"/>
    <property type="project" value="InterPro"/>
</dbReference>
<keyword evidence="4" id="KW-0133">Cell shape</keyword>
<evidence type="ECO:0000256" key="5">
    <source>
        <dbReference type="ARBA" id="ARBA00022984"/>
    </source>
</evidence>
<evidence type="ECO:0000313" key="11">
    <source>
        <dbReference type="EMBL" id="GGI97972.1"/>
    </source>
</evidence>
<evidence type="ECO:0000256" key="8">
    <source>
        <dbReference type="PIRSR" id="PIRSR618044-2"/>
    </source>
</evidence>
<sequence>MRKTGLTILGVLLLILILAVVQVFRPLPMLKIQPAVAAVQAVPGTVSFHWPTTGQAVVGIEGVGLMGQYGPETPVPIASLTKMMTALLVLEKHPLQPGEEGPVLTVTPADVAVYERDKKAGESVMKVVAGERLTERQLLEGLLLPSANNIATMLANWVAGDEASFVRMMNQKARALGMVHTTYADASGANPQTVSTALDQYRVAELVMQNPVLREIVRMPQATLPVAGTVYNVDAALGRDGIIGIKTGSSLEAGGCFAFAAEGMIENQPVTVMGVVLGQGGMHMLDAALTEARTLANDARRQLRLMHVAQPGQVVGTIRAPWGDETQVVARSGATVIAWPGMWMEARVVPGEVHAPVPGGASLGVLRVTAGRQTISVPLVTTAPIASPPYPWRLLRLK</sequence>
<keyword evidence="12" id="KW-1185">Reference proteome</keyword>
<gene>
    <name evidence="11" type="ORF">GCM10010885_04500</name>
</gene>
<evidence type="ECO:0000256" key="9">
    <source>
        <dbReference type="RuleBase" id="RU004016"/>
    </source>
</evidence>
<feature type="domain" description="Peptidase S11 D-alanyl-D-alanine carboxypeptidase A N-terminal" evidence="10">
    <location>
        <begin position="71"/>
        <end position="277"/>
    </location>
</feature>
<dbReference type="Gene3D" id="3.40.710.10">
    <property type="entry name" value="DD-peptidase/beta-lactamase superfamily"/>
    <property type="match status" value="1"/>
</dbReference>
<comment type="similarity">
    <text evidence="1 9">Belongs to the peptidase S11 family.</text>
</comment>